<gene>
    <name evidence="1" type="ORF">IEN85_21855</name>
</gene>
<keyword evidence="2" id="KW-1185">Reference proteome</keyword>
<evidence type="ECO:0000313" key="1">
    <source>
        <dbReference type="EMBL" id="MBD5782159.1"/>
    </source>
</evidence>
<sequence length="250" mass="28644">MAFGQQPCGFFPKRFLVSKIWTAKRLQQEIGGEVVFFYHDCDHDPRETQTKLTHLKTGDLHCLNFAFENKIQKKYSPLFAKRVDRNWQANTARQLPQFVSEELTELFDSIREENVADFCLAMYRGMGLLEGIRVERSGAPEFRRKAIAVDDYFVDTELEGEVVRARLHNGGFALHQGGSSYLPVEADPSDKGRITPSRDTRLRWMQSVLGCTHYVAGAGEIKYLNKDDAPEIEFVERDPIERSDEAYVGE</sequence>
<organism evidence="1 2">
    <name type="scientific">Pelagicoccus enzymogenes</name>
    <dbReference type="NCBI Taxonomy" id="2773457"/>
    <lineage>
        <taxon>Bacteria</taxon>
        <taxon>Pseudomonadati</taxon>
        <taxon>Verrucomicrobiota</taxon>
        <taxon>Opitutia</taxon>
        <taxon>Puniceicoccales</taxon>
        <taxon>Pelagicoccaceae</taxon>
        <taxon>Pelagicoccus</taxon>
    </lineage>
</organism>
<dbReference type="EMBL" id="JACYFG010000051">
    <property type="protein sequence ID" value="MBD5782159.1"/>
    <property type="molecule type" value="Genomic_DNA"/>
</dbReference>
<name>A0A927IJS1_9BACT</name>
<dbReference type="Proteomes" id="UP000622317">
    <property type="component" value="Unassembled WGS sequence"/>
</dbReference>
<protein>
    <submittedName>
        <fullName evidence="1">Uncharacterized protein</fullName>
    </submittedName>
</protein>
<proteinExistence type="predicted"/>
<accession>A0A927IJS1</accession>
<dbReference type="AlphaFoldDB" id="A0A927IJS1"/>
<evidence type="ECO:0000313" key="2">
    <source>
        <dbReference type="Proteomes" id="UP000622317"/>
    </source>
</evidence>
<comment type="caution">
    <text evidence="1">The sequence shown here is derived from an EMBL/GenBank/DDBJ whole genome shotgun (WGS) entry which is preliminary data.</text>
</comment>
<reference evidence="1" key="1">
    <citation type="submission" date="2020-09" db="EMBL/GenBank/DDBJ databases">
        <title>Pelagicoccus enzymogenes sp. nov. with an EPS production, isolated from marine sediment.</title>
        <authorList>
            <person name="Feng X."/>
        </authorList>
    </citation>
    <scope>NUCLEOTIDE SEQUENCE</scope>
    <source>
        <strain evidence="1">NFK12</strain>
    </source>
</reference>